<comment type="caution">
    <text evidence="26">The sequence shown here is derived from an EMBL/GenBank/DDBJ whole genome shotgun (WGS) entry which is preliminary data.</text>
</comment>
<evidence type="ECO:0000256" key="5">
    <source>
        <dbReference type="ARBA" id="ARBA00010702"/>
    </source>
</evidence>
<keyword evidence="16" id="KW-0539">Nucleus</keyword>
<dbReference type="GO" id="GO:0005759">
    <property type="term" value="C:mitochondrial matrix"/>
    <property type="evidence" value="ECO:0007669"/>
    <property type="project" value="UniProtKB-SubCell"/>
</dbReference>
<keyword evidence="8" id="KW-0158">Chromosome</keyword>
<comment type="subunit">
    <text evidence="6">Monomer.</text>
</comment>
<keyword evidence="14" id="KW-0496">Mitochondrion</keyword>
<keyword evidence="10 25" id="KW-0479">Metal-binding</keyword>
<evidence type="ECO:0000256" key="24">
    <source>
        <dbReference type="ARBA" id="ARBA00049015"/>
    </source>
</evidence>
<feature type="binding site" evidence="25">
    <location>
        <position position="307"/>
    </location>
    <ligand>
        <name>Mg(2+)</name>
        <dbReference type="ChEBI" id="CHEBI:18420"/>
        <label>1</label>
    </ligand>
</feature>
<evidence type="ECO:0000256" key="19">
    <source>
        <dbReference type="ARBA" id="ARBA00042471"/>
    </source>
</evidence>
<evidence type="ECO:0000256" key="17">
    <source>
        <dbReference type="ARBA" id="ARBA00041057"/>
    </source>
</evidence>
<dbReference type="InterPro" id="IPR050792">
    <property type="entry name" value="ADP-ribosylglycohydrolase"/>
</dbReference>
<evidence type="ECO:0000256" key="25">
    <source>
        <dbReference type="PIRSR" id="PIRSR605502-1"/>
    </source>
</evidence>
<feature type="binding site" evidence="25">
    <location>
        <position position="64"/>
    </location>
    <ligand>
        <name>Mg(2+)</name>
        <dbReference type="ChEBI" id="CHEBI:18420"/>
        <label>1</label>
    </ligand>
</feature>
<dbReference type="PANTHER" id="PTHR16222">
    <property type="entry name" value="ADP-RIBOSYLGLYCOHYDROLASE"/>
    <property type="match status" value="1"/>
</dbReference>
<dbReference type="GO" id="GO:0140290">
    <property type="term" value="P:peptidyl-serine ADP-deribosylation"/>
    <property type="evidence" value="ECO:0007669"/>
    <property type="project" value="UniProtKB-ARBA"/>
</dbReference>
<comment type="cofactor">
    <cofactor evidence="25">
        <name>Mg(2+)</name>
        <dbReference type="ChEBI" id="CHEBI:18420"/>
    </cofactor>
    <text evidence="25">Binds 2 magnesium ions per subunit.</text>
</comment>
<evidence type="ECO:0000256" key="8">
    <source>
        <dbReference type="ARBA" id="ARBA00022454"/>
    </source>
</evidence>
<dbReference type="OrthoDB" id="410104at2759"/>
<evidence type="ECO:0000256" key="14">
    <source>
        <dbReference type="ARBA" id="ARBA00023128"/>
    </source>
</evidence>
<evidence type="ECO:0000256" key="18">
    <source>
        <dbReference type="ARBA" id="ARBA00042398"/>
    </source>
</evidence>
<dbReference type="GO" id="GO:0004649">
    <property type="term" value="F:poly(ADP-ribose) glycohydrolase activity"/>
    <property type="evidence" value="ECO:0007669"/>
    <property type="project" value="UniProtKB-EC"/>
</dbReference>
<dbReference type="PANTHER" id="PTHR16222:SF24">
    <property type="entry name" value="ADP-RIBOSYLHYDROLASE ARH3"/>
    <property type="match status" value="1"/>
</dbReference>
<sequence>MAKIDNILLKSKFRGCLLGALLGDCLGAPFEGEAMTSGGKLVLQKYFDKLDGPYFRAPVKKYTDDTAMTKSVAKCLIDKPAVDFKCMARLFVKEYFADPRRGYGQNVVDVFNKLRGSKFEDIYKPAQEQFGGMGSYGNGGAMRVAPLALYFHNNYKGMIEAVTHATKITHTNKLGVNGALLQAIAIQQSLLMDPVDKIDVEHFTNQLIDKMKDIETVEEDDEDINIEDQLPYQTKLKAMQELLTAEESDLSDTYVITNLGNNISALGSVPTAIYCFLKAQSEIPGIKADNTFRRTIQYAISLGGDTDTIASMAGSIAGAFLGEEYINESLIKHCEFQKEMIEVADNLYAVAEDTKEALLRKRYGHLYFF</sequence>
<comment type="subcellular location">
    <subcellularLocation>
        <location evidence="2">Chromosome</location>
    </subcellularLocation>
    <subcellularLocation>
        <location evidence="4">Cytoplasm</location>
    </subcellularLocation>
    <subcellularLocation>
        <location evidence="3">Mitochondrion matrix</location>
    </subcellularLocation>
    <subcellularLocation>
        <location evidence="1">Nucleus</location>
    </subcellularLocation>
</comment>
<evidence type="ECO:0000256" key="21">
    <source>
        <dbReference type="ARBA" id="ARBA00042850"/>
    </source>
</evidence>
<dbReference type="EC" id="3.2.1.143" evidence="7"/>
<dbReference type="SUPFAM" id="SSF101478">
    <property type="entry name" value="ADP-ribosylglycohydrolase"/>
    <property type="match status" value="1"/>
</dbReference>
<evidence type="ECO:0000256" key="23">
    <source>
        <dbReference type="ARBA" id="ARBA00043193"/>
    </source>
</evidence>
<evidence type="ECO:0000256" key="2">
    <source>
        <dbReference type="ARBA" id="ARBA00004286"/>
    </source>
</evidence>
<gene>
    <name evidence="26" type="ORF">ILUMI_26960</name>
</gene>
<name>A0A8K0C8V6_IGNLU</name>
<dbReference type="FunFam" id="1.10.4080.10:FF:000001">
    <property type="entry name" value="ADP-ribose glycohydrolase ARH3"/>
    <property type="match status" value="1"/>
</dbReference>
<evidence type="ECO:0000256" key="4">
    <source>
        <dbReference type="ARBA" id="ARBA00004496"/>
    </source>
</evidence>
<dbReference type="GO" id="GO:0005634">
    <property type="term" value="C:nucleus"/>
    <property type="evidence" value="ECO:0007669"/>
    <property type="project" value="UniProtKB-SubCell"/>
</dbReference>
<dbReference type="InterPro" id="IPR036705">
    <property type="entry name" value="Ribosyl_crysJ1_sf"/>
</dbReference>
<evidence type="ECO:0000256" key="15">
    <source>
        <dbReference type="ARBA" id="ARBA00023204"/>
    </source>
</evidence>
<evidence type="ECO:0000256" key="20">
    <source>
        <dbReference type="ARBA" id="ARBA00042722"/>
    </source>
</evidence>
<dbReference type="EMBL" id="VTPC01091211">
    <property type="protein sequence ID" value="KAF2879205.1"/>
    <property type="molecule type" value="Genomic_DNA"/>
</dbReference>
<dbReference type="Gene3D" id="1.10.4080.10">
    <property type="entry name" value="ADP-ribosylation/Crystallin J1"/>
    <property type="match status" value="1"/>
</dbReference>
<keyword evidence="15" id="KW-0234">DNA repair</keyword>
<feature type="binding site" evidence="25">
    <location>
        <position position="65"/>
    </location>
    <ligand>
        <name>Mg(2+)</name>
        <dbReference type="ChEBI" id="CHEBI:18420"/>
        <label>1</label>
    </ligand>
</feature>
<evidence type="ECO:0000313" key="26">
    <source>
        <dbReference type="EMBL" id="KAF2879205.1"/>
    </source>
</evidence>
<comment type="catalytic activity">
    <reaction evidence="24">
        <text>alpha-NAD(+) + H2O = ADP-D-ribose + nicotinamide + H(+)</text>
        <dbReference type="Rhea" id="RHEA:68792"/>
        <dbReference type="ChEBI" id="CHEBI:15377"/>
        <dbReference type="ChEBI" id="CHEBI:15378"/>
        <dbReference type="ChEBI" id="CHEBI:17154"/>
        <dbReference type="ChEBI" id="CHEBI:57967"/>
        <dbReference type="ChEBI" id="CHEBI:77017"/>
    </reaction>
</comment>
<evidence type="ECO:0000256" key="12">
    <source>
        <dbReference type="ARBA" id="ARBA00022801"/>
    </source>
</evidence>
<feature type="binding site" evidence="25">
    <location>
        <position position="305"/>
    </location>
    <ligand>
        <name>Mg(2+)</name>
        <dbReference type="ChEBI" id="CHEBI:18420"/>
        <label>2</label>
    </ligand>
</feature>
<accession>A0A8K0C8V6</accession>
<dbReference type="GO" id="GO:0006281">
    <property type="term" value="P:DNA repair"/>
    <property type="evidence" value="ECO:0007669"/>
    <property type="project" value="UniProtKB-KW"/>
</dbReference>
<evidence type="ECO:0000256" key="7">
    <source>
        <dbReference type="ARBA" id="ARBA00012255"/>
    </source>
</evidence>
<evidence type="ECO:0000256" key="1">
    <source>
        <dbReference type="ARBA" id="ARBA00004123"/>
    </source>
</evidence>
<feature type="binding site" evidence="25">
    <location>
        <position position="308"/>
    </location>
    <ligand>
        <name>Mg(2+)</name>
        <dbReference type="ChEBI" id="CHEBI:18420"/>
        <label>1</label>
    </ligand>
</feature>
<comment type="similarity">
    <text evidence="5">Belongs to the ADP-ribosylglycohydrolase family.</text>
</comment>
<evidence type="ECO:0000313" key="27">
    <source>
        <dbReference type="Proteomes" id="UP000801492"/>
    </source>
</evidence>
<dbReference type="Pfam" id="PF03747">
    <property type="entry name" value="ADP_ribosyl_GH"/>
    <property type="match status" value="1"/>
</dbReference>
<proteinExistence type="inferred from homology"/>
<evidence type="ECO:0000256" key="16">
    <source>
        <dbReference type="ARBA" id="ARBA00023242"/>
    </source>
</evidence>
<protein>
    <recommendedName>
        <fullName evidence="17">ADP-ribosylhydrolase ARH3</fullName>
        <ecNumber evidence="7">3.2.1.143</ecNumber>
    </recommendedName>
    <alternativeName>
        <fullName evidence="18">ADP-ribose glycohydrolase ARH3</fullName>
    </alternativeName>
    <alternativeName>
        <fullName evidence="19">ADP-ribosylhydrolase 3</fullName>
    </alternativeName>
    <alternativeName>
        <fullName evidence="22">O-acetyl-ADP-ribose deacetylase ARH3</fullName>
    </alternativeName>
    <alternativeName>
        <fullName evidence="23">Poly(ADP-ribose) glycohydrolase ARH3</fullName>
    </alternativeName>
    <alternativeName>
        <fullName evidence="21">[Protein ADP-ribosylarginine] hydrolase-like protein 2</fullName>
    </alternativeName>
    <alternativeName>
        <fullName evidence="20">[Protein ADP-ribosylserine] hydrolase</fullName>
    </alternativeName>
</protein>
<organism evidence="26 27">
    <name type="scientific">Ignelater luminosus</name>
    <name type="common">Cucubano</name>
    <name type="synonym">Pyrophorus luminosus</name>
    <dbReference type="NCBI Taxonomy" id="2038154"/>
    <lineage>
        <taxon>Eukaryota</taxon>
        <taxon>Metazoa</taxon>
        <taxon>Ecdysozoa</taxon>
        <taxon>Arthropoda</taxon>
        <taxon>Hexapoda</taxon>
        <taxon>Insecta</taxon>
        <taxon>Pterygota</taxon>
        <taxon>Neoptera</taxon>
        <taxon>Endopterygota</taxon>
        <taxon>Coleoptera</taxon>
        <taxon>Polyphaga</taxon>
        <taxon>Elateriformia</taxon>
        <taxon>Elateroidea</taxon>
        <taxon>Elateridae</taxon>
        <taxon>Agrypninae</taxon>
        <taxon>Pyrophorini</taxon>
        <taxon>Ignelater</taxon>
    </lineage>
</organism>
<evidence type="ECO:0000256" key="22">
    <source>
        <dbReference type="ARBA" id="ARBA00043187"/>
    </source>
</evidence>
<keyword evidence="11" id="KW-0227">DNA damage</keyword>
<dbReference type="Proteomes" id="UP000801492">
    <property type="component" value="Unassembled WGS sequence"/>
</dbReference>
<dbReference type="AlphaFoldDB" id="A0A8K0C8V6"/>
<evidence type="ECO:0000256" key="11">
    <source>
        <dbReference type="ARBA" id="ARBA00022763"/>
    </source>
</evidence>
<evidence type="ECO:0000256" key="9">
    <source>
        <dbReference type="ARBA" id="ARBA00022490"/>
    </source>
</evidence>
<dbReference type="GO" id="GO:0005694">
    <property type="term" value="C:chromosome"/>
    <property type="evidence" value="ECO:0007669"/>
    <property type="project" value="UniProtKB-SubCell"/>
</dbReference>
<dbReference type="InterPro" id="IPR005502">
    <property type="entry name" value="Ribosyl_crysJ1"/>
</dbReference>
<evidence type="ECO:0000256" key="13">
    <source>
        <dbReference type="ARBA" id="ARBA00022842"/>
    </source>
</evidence>
<keyword evidence="12" id="KW-0378">Hydrolase</keyword>
<evidence type="ECO:0000256" key="6">
    <source>
        <dbReference type="ARBA" id="ARBA00011245"/>
    </source>
</evidence>
<keyword evidence="27" id="KW-1185">Reference proteome</keyword>
<dbReference type="GO" id="GO:0046872">
    <property type="term" value="F:metal ion binding"/>
    <property type="evidence" value="ECO:0007669"/>
    <property type="project" value="UniProtKB-KW"/>
</dbReference>
<evidence type="ECO:0000256" key="3">
    <source>
        <dbReference type="ARBA" id="ARBA00004305"/>
    </source>
</evidence>
<reference evidence="26" key="1">
    <citation type="submission" date="2019-08" db="EMBL/GenBank/DDBJ databases">
        <title>The genome of the North American firefly Photinus pyralis.</title>
        <authorList>
            <consortium name="Photinus pyralis genome working group"/>
            <person name="Fallon T.R."/>
            <person name="Sander Lower S.E."/>
            <person name="Weng J.-K."/>
        </authorList>
    </citation>
    <scope>NUCLEOTIDE SEQUENCE</scope>
    <source>
        <strain evidence="26">TRF0915ILg1</strain>
        <tissue evidence="26">Whole body</tissue>
    </source>
</reference>
<feature type="binding site" evidence="25">
    <location>
        <position position="63"/>
    </location>
    <ligand>
        <name>Mg(2+)</name>
        <dbReference type="ChEBI" id="CHEBI:18420"/>
        <label>1</label>
    </ligand>
</feature>
<keyword evidence="13 25" id="KW-0460">Magnesium</keyword>
<keyword evidence="9" id="KW-0963">Cytoplasm</keyword>
<evidence type="ECO:0000256" key="10">
    <source>
        <dbReference type="ARBA" id="ARBA00022723"/>
    </source>
</evidence>